<evidence type="ECO:0000313" key="4">
    <source>
        <dbReference type="Proteomes" id="UP000199140"/>
    </source>
</evidence>
<dbReference type="AlphaFoldDB" id="A0AAE8HUY6"/>
<protein>
    <submittedName>
        <fullName evidence="2">Uncharacterized protein</fullName>
    </submittedName>
</protein>
<dbReference type="RefSeq" id="WP_075379843.1">
    <property type="nucleotide sequence ID" value="NZ_CP015367.1"/>
</dbReference>
<reference evidence="2 4" key="2">
    <citation type="submission" date="2016-10" db="EMBL/GenBank/DDBJ databases">
        <authorList>
            <person name="Varghese N."/>
            <person name="Submissions S."/>
        </authorList>
    </citation>
    <scope>NUCLEOTIDE SEQUENCE [LARGE SCALE GENOMIC DNA]</scope>
    <source>
        <strain evidence="2 4">CBMB27</strain>
    </source>
</reference>
<name>A0AAE8HUY6_9HYPH</name>
<gene>
    <name evidence="1" type="ORF">MCBMB27_00741</name>
    <name evidence="2" type="ORF">SAMN05192567_12047</name>
</gene>
<evidence type="ECO:0000313" key="3">
    <source>
        <dbReference type="Proteomes" id="UP000185487"/>
    </source>
</evidence>
<dbReference type="EMBL" id="FOPK01000020">
    <property type="protein sequence ID" value="SFH32320.1"/>
    <property type="molecule type" value="Genomic_DNA"/>
</dbReference>
<keyword evidence="3" id="KW-1185">Reference proteome</keyword>
<dbReference type="Proteomes" id="UP000185487">
    <property type="component" value="Chromosome"/>
</dbReference>
<accession>A0AAE8HUY6</accession>
<reference evidence="1 3" key="1">
    <citation type="submission" date="2016-04" db="EMBL/GenBank/DDBJ databases">
        <title>Complete genome sequencing and analysis of CBMB27, Methylobacterium phyllosphaerae isolated from leaf tissues of rice (Oryza sativa L.).</title>
        <authorList>
            <person name="Lee Y."/>
            <person name="Hwangbo K."/>
            <person name="Chung H."/>
            <person name="Yoo J."/>
            <person name="Kim K.Y."/>
            <person name="Sa T.M."/>
            <person name="Um Y."/>
            <person name="Madhaiyan M."/>
        </authorList>
    </citation>
    <scope>NUCLEOTIDE SEQUENCE [LARGE SCALE GENOMIC DNA]</scope>
    <source>
        <strain evidence="1 3">CBMB27</strain>
    </source>
</reference>
<organism evidence="2 4">
    <name type="scientific">Methylobacterium phyllosphaerae</name>
    <dbReference type="NCBI Taxonomy" id="418223"/>
    <lineage>
        <taxon>Bacteria</taxon>
        <taxon>Pseudomonadati</taxon>
        <taxon>Pseudomonadota</taxon>
        <taxon>Alphaproteobacteria</taxon>
        <taxon>Hyphomicrobiales</taxon>
        <taxon>Methylobacteriaceae</taxon>
        <taxon>Methylobacterium</taxon>
    </lineage>
</organism>
<evidence type="ECO:0000313" key="2">
    <source>
        <dbReference type="EMBL" id="SFH32320.1"/>
    </source>
</evidence>
<dbReference type="EMBL" id="CP015367">
    <property type="protein sequence ID" value="APT30032.1"/>
    <property type="molecule type" value="Genomic_DNA"/>
</dbReference>
<dbReference type="KEGG" id="mphy:MCBMB27_00741"/>
<dbReference type="Proteomes" id="UP000199140">
    <property type="component" value="Unassembled WGS sequence"/>
</dbReference>
<evidence type="ECO:0000313" key="1">
    <source>
        <dbReference type="EMBL" id="APT30032.1"/>
    </source>
</evidence>
<proteinExistence type="predicted"/>
<sequence>MLPIPTEELTTLAATPLGQLALGVVGSAAWDGIKGSAAKLGSLFDRVAAQRPELNKAAADAQANEDVEAARRIAQEATEAILVMANAGTIDIQGAEITALRSVDFDHMQGVIRASDFVVRSAGMISVGGAGNATGTTHLEGGKSGSSLRTRGAGIDMGSGTSIKITGNAGIKIT</sequence>